<dbReference type="AlphaFoldDB" id="A0A1F4TRC4"/>
<dbReference type="SUPFAM" id="SSF141523">
    <property type="entry name" value="L,D-transpeptidase catalytic domain-like"/>
    <property type="match status" value="1"/>
</dbReference>
<reference evidence="8 9" key="1">
    <citation type="journal article" date="2016" name="Nat. Commun.">
        <title>Thousands of microbial genomes shed light on interconnected biogeochemical processes in an aquifer system.</title>
        <authorList>
            <person name="Anantharaman K."/>
            <person name="Brown C.T."/>
            <person name="Hug L.A."/>
            <person name="Sharon I."/>
            <person name="Castelle C.J."/>
            <person name="Probst A.J."/>
            <person name="Thomas B.C."/>
            <person name="Singh A."/>
            <person name="Wilkins M.J."/>
            <person name="Karaoz U."/>
            <person name="Brodie E.L."/>
            <person name="Williams K.H."/>
            <person name="Hubbard S.S."/>
            <person name="Banfield J.F."/>
        </authorList>
    </citation>
    <scope>NUCLEOTIDE SEQUENCE [LARGE SCALE GENOMIC DNA]</scope>
</reference>
<feature type="active site" description="Proton donor/acceptor" evidence="6">
    <location>
        <position position="141"/>
    </location>
</feature>
<evidence type="ECO:0000256" key="3">
    <source>
        <dbReference type="ARBA" id="ARBA00022960"/>
    </source>
</evidence>
<keyword evidence="3 6" id="KW-0133">Cell shape</keyword>
<evidence type="ECO:0000256" key="4">
    <source>
        <dbReference type="ARBA" id="ARBA00022984"/>
    </source>
</evidence>
<dbReference type="GO" id="GO:0008360">
    <property type="term" value="P:regulation of cell shape"/>
    <property type="evidence" value="ECO:0007669"/>
    <property type="project" value="UniProtKB-UniRule"/>
</dbReference>
<dbReference type="UniPathway" id="UPA00219"/>
<dbReference type="InterPro" id="IPR038063">
    <property type="entry name" value="Transpep_catalytic_dom"/>
</dbReference>
<dbReference type="EMBL" id="MEUF01000034">
    <property type="protein sequence ID" value="OGC35149.1"/>
    <property type="molecule type" value="Genomic_DNA"/>
</dbReference>
<evidence type="ECO:0000256" key="6">
    <source>
        <dbReference type="PROSITE-ProRule" id="PRU01373"/>
    </source>
</evidence>
<gene>
    <name evidence="8" type="ORF">A2311_02580</name>
</gene>
<keyword evidence="4 6" id="KW-0573">Peptidoglycan synthesis</keyword>
<feature type="active site" description="Nucleophile" evidence="6">
    <location>
        <position position="173"/>
    </location>
</feature>
<name>A0A1F4TRC4_UNCSA</name>
<dbReference type="Pfam" id="PF03734">
    <property type="entry name" value="YkuD"/>
    <property type="match status" value="1"/>
</dbReference>
<evidence type="ECO:0000256" key="2">
    <source>
        <dbReference type="ARBA" id="ARBA00022679"/>
    </source>
</evidence>
<dbReference type="STRING" id="1802583.A2311_02580"/>
<feature type="domain" description="L,D-TPase catalytic" evidence="7">
    <location>
        <begin position="65"/>
        <end position="197"/>
    </location>
</feature>
<comment type="caution">
    <text evidence="8">The sequence shown here is derived from an EMBL/GenBank/DDBJ whole genome shotgun (WGS) entry which is preliminary data.</text>
</comment>
<protein>
    <recommendedName>
        <fullName evidence="7">L,D-TPase catalytic domain-containing protein</fullName>
    </recommendedName>
</protein>
<keyword evidence="2" id="KW-0808">Transferase</keyword>
<evidence type="ECO:0000259" key="7">
    <source>
        <dbReference type="PROSITE" id="PS52029"/>
    </source>
</evidence>
<dbReference type="Proteomes" id="UP000178951">
    <property type="component" value="Unassembled WGS sequence"/>
</dbReference>
<sequence length="198" mass="22715">MKLSAIFCDKLKMRKQVIIITLFAILGLVAFAGRLHNPTFGKDEVTLLYLKQRVMEFASRYRNQDVIVVSKKDHLLFYCQNGQVVKNDYWNGYLYSFPVKVSLAGRFYRTPEGEMAIDSKNLNSRYIRFLHLSIPGAYGIHSGPTHLAGYYENLEKLDPNIEVVTQKDDTRGCVAVENRVIKYLFAKVDVQTPVLIMP</sequence>
<dbReference type="InterPro" id="IPR005490">
    <property type="entry name" value="LD_TPept_cat_dom"/>
</dbReference>
<organism evidence="8 9">
    <name type="scientific">candidate division WOR-1 bacterium RIFOXYB2_FULL_48_7</name>
    <dbReference type="NCBI Taxonomy" id="1802583"/>
    <lineage>
        <taxon>Bacteria</taxon>
        <taxon>Bacillati</taxon>
        <taxon>Saganbacteria</taxon>
    </lineage>
</organism>
<accession>A0A1F4TRC4</accession>
<dbReference type="GO" id="GO:0071555">
    <property type="term" value="P:cell wall organization"/>
    <property type="evidence" value="ECO:0007669"/>
    <property type="project" value="UniProtKB-UniRule"/>
</dbReference>
<evidence type="ECO:0000313" key="8">
    <source>
        <dbReference type="EMBL" id="OGC35149.1"/>
    </source>
</evidence>
<dbReference type="Gene3D" id="2.40.440.10">
    <property type="entry name" value="L,D-transpeptidase catalytic domain-like"/>
    <property type="match status" value="1"/>
</dbReference>
<dbReference type="CDD" id="cd16913">
    <property type="entry name" value="YkuD_like"/>
    <property type="match status" value="1"/>
</dbReference>
<keyword evidence="5 6" id="KW-0961">Cell wall biogenesis/degradation</keyword>
<evidence type="ECO:0000256" key="1">
    <source>
        <dbReference type="ARBA" id="ARBA00004752"/>
    </source>
</evidence>
<dbReference type="GO" id="GO:0016740">
    <property type="term" value="F:transferase activity"/>
    <property type="evidence" value="ECO:0007669"/>
    <property type="project" value="UniProtKB-KW"/>
</dbReference>
<evidence type="ECO:0000313" key="9">
    <source>
        <dbReference type="Proteomes" id="UP000178951"/>
    </source>
</evidence>
<proteinExistence type="predicted"/>
<dbReference type="PROSITE" id="PS52029">
    <property type="entry name" value="LD_TPASE"/>
    <property type="match status" value="1"/>
</dbReference>
<dbReference type="GO" id="GO:0009252">
    <property type="term" value="P:peptidoglycan biosynthetic process"/>
    <property type="evidence" value="ECO:0007669"/>
    <property type="project" value="UniProtKB-UniPathway"/>
</dbReference>
<comment type="pathway">
    <text evidence="1 6">Cell wall biogenesis; peptidoglycan biosynthesis.</text>
</comment>
<evidence type="ECO:0000256" key="5">
    <source>
        <dbReference type="ARBA" id="ARBA00023316"/>
    </source>
</evidence>